<accession>A0A937K6B3</accession>
<dbReference type="GO" id="GO:0005576">
    <property type="term" value="C:extracellular region"/>
    <property type="evidence" value="ECO:0007669"/>
    <property type="project" value="UniProtKB-SubCell"/>
</dbReference>
<dbReference type="AlphaFoldDB" id="A0A937K6B3"/>
<feature type="domain" description="Carbohydrate-binding module family 96" evidence="4">
    <location>
        <begin position="24"/>
        <end position="157"/>
    </location>
</feature>
<organism evidence="5 6">
    <name type="scientific">Clostridium paridis</name>
    <dbReference type="NCBI Taxonomy" id="2803863"/>
    <lineage>
        <taxon>Bacteria</taxon>
        <taxon>Bacillati</taxon>
        <taxon>Bacillota</taxon>
        <taxon>Clostridia</taxon>
        <taxon>Eubacteriales</taxon>
        <taxon>Clostridiaceae</taxon>
        <taxon>Clostridium</taxon>
    </lineage>
</organism>
<comment type="caution">
    <text evidence="5">The sequence shown here is derived from an EMBL/GenBank/DDBJ whole genome shotgun (WGS) entry which is preliminary data.</text>
</comment>
<comment type="subcellular location">
    <subcellularLocation>
        <location evidence="1">Secreted</location>
    </subcellularLocation>
</comment>
<dbReference type="InterPro" id="IPR055372">
    <property type="entry name" value="CBM96"/>
</dbReference>
<evidence type="ECO:0000259" key="4">
    <source>
        <dbReference type="Pfam" id="PF24517"/>
    </source>
</evidence>
<proteinExistence type="predicted"/>
<reference evidence="5" key="1">
    <citation type="submission" date="2021-01" db="EMBL/GenBank/DDBJ databases">
        <title>Genome public.</title>
        <authorList>
            <person name="Liu C."/>
            <person name="Sun Q."/>
        </authorList>
    </citation>
    <scope>NUCLEOTIDE SEQUENCE</scope>
    <source>
        <strain evidence="5">YIM B02565</strain>
    </source>
</reference>
<protein>
    <submittedName>
        <fullName evidence="5">DNRLRE domain-containing protein</fullName>
    </submittedName>
</protein>
<name>A0A937K6B3_9CLOT</name>
<sequence length="271" mass="30203">MSSLLIPATKSLTVTNRIPNGNINEDTILVGSDENFVYFSYLFFDTSVIPKDSCICSAELVLFKTNDFYNSRKEFYISPLLDYFSSYTTFNNRPRVNTIIKATFYPVVSKVAATVDLTYFVSYWFKNNLANTSIILFTKEKDILTKFGSAVSSDPYLIPYLSISTCPNVCPNKQKTINYYVPPQPEPKPRSLEYVDVSGTVAAESIYASVVNVKVTRAGTSNIDNYYVSHLYDNSLNLSDSSISATYTVAIVPPVQLGDTVEGAVFGSYKE</sequence>
<dbReference type="NCBIfam" id="NF033679">
    <property type="entry name" value="DNRLRE_dom"/>
    <property type="match status" value="1"/>
</dbReference>
<evidence type="ECO:0000256" key="2">
    <source>
        <dbReference type="ARBA" id="ARBA00022525"/>
    </source>
</evidence>
<gene>
    <name evidence="5" type="ORF">JK634_17305</name>
</gene>
<evidence type="ECO:0000313" key="5">
    <source>
        <dbReference type="EMBL" id="MBL4933553.1"/>
    </source>
</evidence>
<keyword evidence="2" id="KW-0964">Secreted</keyword>
<evidence type="ECO:0000256" key="3">
    <source>
        <dbReference type="ARBA" id="ARBA00022729"/>
    </source>
</evidence>
<dbReference type="Proteomes" id="UP000623681">
    <property type="component" value="Unassembled WGS sequence"/>
</dbReference>
<evidence type="ECO:0000256" key="1">
    <source>
        <dbReference type="ARBA" id="ARBA00004613"/>
    </source>
</evidence>
<keyword evidence="3" id="KW-0732">Signal</keyword>
<evidence type="ECO:0000313" key="6">
    <source>
        <dbReference type="Proteomes" id="UP000623681"/>
    </source>
</evidence>
<dbReference type="EMBL" id="JAESWA010000025">
    <property type="protein sequence ID" value="MBL4933553.1"/>
    <property type="molecule type" value="Genomic_DNA"/>
</dbReference>
<dbReference type="Pfam" id="PF24517">
    <property type="entry name" value="CBM96"/>
    <property type="match status" value="1"/>
</dbReference>
<dbReference type="RefSeq" id="WP_202768993.1">
    <property type="nucleotide sequence ID" value="NZ_JAESWA010000025.1"/>
</dbReference>
<keyword evidence="6" id="KW-1185">Reference proteome</keyword>